<reference evidence="1" key="1">
    <citation type="submission" date="2020-03" db="EMBL/GenBank/DDBJ databases">
        <title>The deep terrestrial virosphere.</title>
        <authorList>
            <person name="Holmfeldt K."/>
            <person name="Nilsson E."/>
            <person name="Simone D."/>
            <person name="Lopez-Fernandez M."/>
            <person name="Wu X."/>
            <person name="de Brujin I."/>
            <person name="Lundin D."/>
            <person name="Andersson A."/>
            <person name="Bertilsson S."/>
            <person name="Dopson M."/>
        </authorList>
    </citation>
    <scope>NUCLEOTIDE SEQUENCE</scope>
    <source>
        <strain evidence="2">MM415A04049</strain>
        <strain evidence="1">MM415B00505</strain>
    </source>
</reference>
<sequence>MSTTCTRCDNTGFLNLHQIDDETLRTAENSPDFCDYILKWMKSNDGHDVQVCDCCGNGEDWYGVPGEHYNDDDPPGPNGPYAYNGGLCQCH</sequence>
<gene>
    <name evidence="2" type="ORF">MM415A04049_0003</name>
    <name evidence="1" type="ORF">MM415B00505_0037</name>
</gene>
<evidence type="ECO:0000313" key="2">
    <source>
        <dbReference type="EMBL" id="QJA70029.1"/>
    </source>
</evidence>
<dbReference type="EMBL" id="MT141518">
    <property type="protein sequence ID" value="QJA64373.1"/>
    <property type="molecule type" value="Genomic_DNA"/>
</dbReference>
<name>A0A6M3J3D8_9ZZZZ</name>
<dbReference type="EMBL" id="MT141758">
    <property type="protein sequence ID" value="QJA70029.1"/>
    <property type="molecule type" value="Genomic_DNA"/>
</dbReference>
<evidence type="ECO:0000313" key="1">
    <source>
        <dbReference type="EMBL" id="QJA64373.1"/>
    </source>
</evidence>
<protein>
    <submittedName>
        <fullName evidence="1">Uncharacterized protein</fullName>
    </submittedName>
</protein>
<accession>A0A6M3J3D8</accession>
<organism evidence="1">
    <name type="scientific">viral metagenome</name>
    <dbReference type="NCBI Taxonomy" id="1070528"/>
    <lineage>
        <taxon>unclassified sequences</taxon>
        <taxon>metagenomes</taxon>
        <taxon>organismal metagenomes</taxon>
    </lineage>
</organism>
<dbReference type="AlphaFoldDB" id="A0A6M3J3D8"/>
<proteinExistence type="predicted"/>